<evidence type="ECO:0000256" key="1">
    <source>
        <dbReference type="SAM" id="MobiDB-lite"/>
    </source>
</evidence>
<organism evidence="2 3">
    <name type="scientific">Rotaria sordida</name>
    <dbReference type="NCBI Taxonomy" id="392033"/>
    <lineage>
        <taxon>Eukaryota</taxon>
        <taxon>Metazoa</taxon>
        <taxon>Spiralia</taxon>
        <taxon>Gnathifera</taxon>
        <taxon>Rotifera</taxon>
        <taxon>Eurotatoria</taxon>
        <taxon>Bdelloidea</taxon>
        <taxon>Philodinida</taxon>
        <taxon>Philodinidae</taxon>
        <taxon>Rotaria</taxon>
    </lineage>
</organism>
<reference evidence="2" key="1">
    <citation type="submission" date="2021-02" db="EMBL/GenBank/DDBJ databases">
        <authorList>
            <person name="Nowell W R."/>
        </authorList>
    </citation>
    <scope>NUCLEOTIDE SEQUENCE</scope>
</reference>
<protein>
    <submittedName>
        <fullName evidence="2">Uncharacterized protein</fullName>
    </submittedName>
</protein>
<gene>
    <name evidence="2" type="ORF">JXQ802_LOCUS15563</name>
</gene>
<dbReference type="AlphaFoldDB" id="A0A814IUU8"/>
<dbReference type="Proteomes" id="UP000663870">
    <property type="component" value="Unassembled WGS sequence"/>
</dbReference>
<evidence type="ECO:0000313" key="2">
    <source>
        <dbReference type="EMBL" id="CAF1029276.1"/>
    </source>
</evidence>
<name>A0A814IUU8_9BILA</name>
<feature type="compositionally biased region" description="Low complexity" evidence="1">
    <location>
        <begin position="76"/>
        <end position="97"/>
    </location>
</feature>
<evidence type="ECO:0000313" key="3">
    <source>
        <dbReference type="Proteomes" id="UP000663870"/>
    </source>
</evidence>
<accession>A0A814IUU8</accession>
<dbReference type="EMBL" id="CAJNOL010000364">
    <property type="protein sequence ID" value="CAF1029276.1"/>
    <property type="molecule type" value="Genomic_DNA"/>
</dbReference>
<keyword evidence="3" id="KW-1185">Reference proteome</keyword>
<proteinExistence type="predicted"/>
<sequence length="195" mass="23252">MLNMKKSNEQKSNFIHRLLNSTFKFIKDNENNQSKSSTDTFKYELPESFFKAVDKTRTKAGYNILPHHHHHHHRSVPSSSRHNSFSSSSSLSSSLSSHRLHKDHKAVPKLYRSSSANDIDKVFKKKVQFRRTPRERVHQQHPTTTPILFSARPSFRMLMNPNFMMVDRCRRQRNFIPMRSPRFIQQQPMFRLRFR</sequence>
<feature type="region of interest" description="Disordered" evidence="1">
    <location>
        <begin position="68"/>
        <end position="111"/>
    </location>
</feature>
<comment type="caution">
    <text evidence="2">The sequence shown here is derived from an EMBL/GenBank/DDBJ whole genome shotgun (WGS) entry which is preliminary data.</text>
</comment>